<dbReference type="PRINTS" id="PR00377">
    <property type="entry name" value="IMPHPHTASES"/>
</dbReference>
<evidence type="ECO:0000313" key="9">
    <source>
        <dbReference type="EMBL" id="UJO20335.1"/>
    </source>
</evidence>
<dbReference type="GO" id="GO:0007165">
    <property type="term" value="P:signal transduction"/>
    <property type="evidence" value="ECO:0007669"/>
    <property type="project" value="TreeGrafter"/>
</dbReference>
<dbReference type="InterPro" id="IPR020550">
    <property type="entry name" value="Inositol_monophosphatase_CS"/>
</dbReference>
<dbReference type="InterPro" id="IPR000760">
    <property type="entry name" value="Inositol_monophosphatase-like"/>
</dbReference>
<evidence type="ECO:0000256" key="6">
    <source>
        <dbReference type="ARBA" id="ARBA00022842"/>
    </source>
</evidence>
<dbReference type="InterPro" id="IPR020583">
    <property type="entry name" value="Inositol_monoP_metal-BS"/>
</dbReference>
<proteinExistence type="inferred from homology"/>
<feature type="binding site" evidence="7">
    <location>
        <position position="89"/>
    </location>
    <ligand>
        <name>Mg(2+)</name>
        <dbReference type="ChEBI" id="CHEBI:18420"/>
        <label>1</label>
        <note>catalytic</note>
    </ligand>
</feature>
<reference evidence="9" key="1">
    <citation type="submission" date="2021-12" db="EMBL/GenBank/DDBJ databases">
        <authorList>
            <person name="Zaccaron A."/>
            <person name="Stergiopoulos I."/>
        </authorList>
    </citation>
    <scope>NUCLEOTIDE SEQUENCE</scope>
    <source>
        <strain evidence="9">Race5_Kim</strain>
    </source>
</reference>
<comment type="cofactor">
    <cofactor evidence="2 7 8">
        <name>Mg(2+)</name>
        <dbReference type="ChEBI" id="CHEBI:18420"/>
    </cofactor>
</comment>
<comment type="catalytic activity">
    <reaction evidence="1 8">
        <text>a myo-inositol phosphate + H2O = myo-inositol + phosphate</text>
        <dbReference type="Rhea" id="RHEA:24056"/>
        <dbReference type="ChEBI" id="CHEBI:15377"/>
        <dbReference type="ChEBI" id="CHEBI:17268"/>
        <dbReference type="ChEBI" id="CHEBI:43474"/>
        <dbReference type="ChEBI" id="CHEBI:84139"/>
        <dbReference type="EC" id="3.1.3.25"/>
    </reaction>
</comment>
<dbReference type="EMBL" id="CP090169">
    <property type="protein sequence ID" value="UJO20335.1"/>
    <property type="molecule type" value="Genomic_DNA"/>
</dbReference>
<dbReference type="Gene3D" id="3.30.540.10">
    <property type="entry name" value="Fructose-1,6-Bisphosphatase, subunit A, domain 1"/>
    <property type="match status" value="1"/>
</dbReference>
<comment type="pathway">
    <text evidence="8">Polyol metabolism; myo-inositol biosynthesis; myo-inositol from D-glucose 6-phosphate: step 2/2.</text>
</comment>
<organism evidence="9 10">
    <name type="scientific">Passalora fulva</name>
    <name type="common">Tomato leaf mold</name>
    <name type="synonym">Cladosporium fulvum</name>
    <dbReference type="NCBI Taxonomy" id="5499"/>
    <lineage>
        <taxon>Eukaryota</taxon>
        <taxon>Fungi</taxon>
        <taxon>Dikarya</taxon>
        <taxon>Ascomycota</taxon>
        <taxon>Pezizomycotina</taxon>
        <taxon>Dothideomycetes</taxon>
        <taxon>Dothideomycetidae</taxon>
        <taxon>Mycosphaerellales</taxon>
        <taxon>Mycosphaerellaceae</taxon>
        <taxon>Fulvia</taxon>
    </lineage>
</organism>
<dbReference type="CDD" id="cd01639">
    <property type="entry name" value="IMPase"/>
    <property type="match status" value="1"/>
</dbReference>
<dbReference type="RefSeq" id="XP_047764701.1">
    <property type="nucleotide sequence ID" value="XM_047909400.1"/>
</dbReference>
<evidence type="ECO:0000313" key="10">
    <source>
        <dbReference type="Proteomes" id="UP000756132"/>
    </source>
</evidence>
<evidence type="ECO:0000256" key="7">
    <source>
        <dbReference type="PIRSR" id="PIRSR600760-2"/>
    </source>
</evidence>
<evidence type="ECO:0000256" key="8">
    <source>
        <dbReference type="RuleBase" id="RU364068"/>
    </source>
</evidence>
<dbReference type="KEGG" id="ffu:CLAFUR5_10252"/>
<dbReference type="Gene3D" id="3.40.190.80">
    <property type="match status" value="1"/>
</dbReference>
<feature type="binding site" evidence="7">
    <location>
        <position position="92"/>
    </location>
    <ligand>
        <name>Mg(2+)</name>
        <dbReference type="ChEBI" id="CHEBI:18420"/>
        <label>1</label>
        <note>catalytic</note>
    </ligand>
</feature>
<dbReference type="SUPFAM" id="SSF56655">
    <property type="entry name" value="Carbohydrate phosphatase"/>
    <property type="match status" value="1"/>
</dbReference>
<dbReference type="PROSITE" id="PS00629">
    <property type="entry name" value="IMP_1"/>
    <property type="match status" value="1"/>
</dbReference>
<dbReference type="GO" id="GO:0046872">
    <property type="term" value="F:metal ion binding"/>
    <property type="evidence" value="ECO:0007669"/>
    <property type="project" value="UniProtKB-KW"/>
</dbReference>
<name>A0A9Q8US23_PASFU</name>
<dbReference type="Proteomes" id="UP000756132">
    <property type="component" value="Chromosome 7"/>
</dbReference>
<dbReference type="PANTHER" id="PTHR20854">
    <property type="entry name" value="INOSITOL MONOPHOSPHATASE"/>
    <property type="match status" value="1"/>
</dbReference>
<dbReference type="PROSITE" id="PS00630">
    <property type="entry name" value="IMP_2"/>
    <property type="match status" value="1"/>
</dbReference>
<dbReference type="GO" id="GO:0046854">
    <property type="term" value="P:phosphatidylinositol phosphate biosynthetic process"/>
    <property type="evidence" value="ECO:0007669"/>
    <property type="project" value="InterPro"/>
</dbReference>
<evidence type="ECO:0000256" key="3">
    <source>
        <dbReference type="ARBA" id="ARBA00009759"/>
    </source>
</evidence>
<dbReference type="Pfam" id="PF00459">
    <property type="entry name" value="Inositol_P"/>
    <property type="match status" value="1"/>
</dbReference>
<keyword evidence="6 7" id="KW-0460">Magnesium</keyword>
<dbReference type="GeneID" id="71990130"/>
<feature type="binding site" evidence="7">
    <location>
        <position position="233"/>
    </location>
    <ligand>
        <name>Mg(2+)</name>
        <dbReference type="ChEBI" id="CHEBI:18420"/>
        <label>1</label>
        <note>catalytic</note>
    </ligand>
</feature>
<dbReference type="GO" id="GO:0008934">
    <property type="term" value="F:inositol monophosphate 1-phosphatase activity"/>
    <property type="evidence" value="ECO:0007669"/>
    <property type="project" value="InterPro"/>
</dbReference>
<evidence type="ECO:0000256" key="1">
    <source>
        <dbReference type="ARBA" id="ARBA00001033"/>
    </source>
</evidence>
<sequence length="360" mass="39033">MSAINLEEVHDFLIQIAHDAGKMISTAKPVAAGSGQKKNSADLVTETDQAVEKMVGTKLRERFPEFAFMGEETYKDADKLTDKPTFIVDPVDGTNNFFHGHPYVCVSLGLAIERKPVVGVIYNPYTKELYTGIKGKGSFLTDAQHDHVRLPLKDPEPLKDLSHCLVAVEWGSDRDGDDYETKVNTFRNLCASKESGGAMVHGIRSLGSAELNLCGVAAGHLDVYWENGCWAWDVCAGWVILEEAGGRMVGSQKGDWNPSVDQRRYMAVRGGEDQTKIIGEFWSHVDGLLNKVKDKVTSGGSGGGSGGGAGGAGEKYINDATHKVTDQATDRAGLGDKYDDKINKFTDSQTNKQIFGGKPN</sequence>
<dbReference type="PANTHER" id="PTHR20854:SF4">
    <property type="entry name" value="INOSITOL-1-MONOPHOSPHATASE-RELATED"/>
    <property type="match status" value="1"/>
</dbReference>
<dbReference type="OrthoDB" id="10254945at2759"/>
<dbReference type="AlphaFoldDB" id="A0A9Q8US23"/>
<keyword evidence="4 7" id="KW-0479">Metal-binding</keyword>
<keyword evidence="10" id="KW-1185">Reference proteome</keyword>
<feature type="binding site" evidence="7">
    <location>
        <position position="71"/>
    </location>
    <ligand>
        <name>Mg(2+)</name>
        <dbReference type="ChEBI" id="CHEBI:18420"/>
        <label>1</label>
        <note>catalytic</note>
    </ligand>
</feature>
<protein>
    <recommendedName>
        <fullName evidence="8">Inositol-1-monophosphatase</fullName>
        <ecNumber evidence="8">3.1.3.25</ecNumber>
    </recommendedName>
</protein>
<keyword evidence="5 8" id="KW-0378">Hydrolase</keyword>
<evidence type="ECO:0000256" key="5">
    <source>
        <dbReference type="ARBA" id="ARBA00022801"/>
    </source>
</evidence>
<dbReference type="GO" id="GO:0006020">
    <property type="term" value="P:inositol metabolic process"/>
    <property type="evidence" value="ECO:0007669"/>
    <property type="project" value="TreeGrafter"/>
</dbReference>
<dbReference type="FunFam" id="3.30.540.10:FF:000004">
    <property type="entry name" value="Inositol-1-monophosphatase"/>
    <property type="match status" value="1"/>
</dbReference>
<evidence type="ECO:0000256" key="2">
    <source>
        <dbReference type="ARBA" id="ARBA00001946"/>
    </source>
</evidence>
<reference evidence="9" key="2">
    <citation type="journal article" date="2022" name="Microb. Genom.">
        <title>A chromosome-scale genome assembly of the tomato pathogen Cladosporium fulvum reveals a compartmentalized genome architecture and the presence of a dispensable chromosome.</title>
        <authorList>
            <person name="Zaccaron A.Z."/>
            <person name="Chen L.H."/>
            <person name="Samaras A."/>
            <person name="Stergiopoulos I."/>
        </authorList>
    </citation>
    <scope>NUCLEOTIDE SEQUENCE</scope>
    <source>
        <strain evidence="9">Race5_Kim</strain>
    </source>
</reference>
<dbReference type="EC" id="3.1.3.25" evidence="8"/>
<dbReference type="FunFam" id="3.40.190.80:FF:000012">
    <property type="entry name" value="Inositol-1-monophosphatase"/>
    <property type="match status" value="1"/>
</dbReference>
<accession>A0A9Q8US23</accession>
<gene>
    <name evidence="9" type="ORF">CLAFUR5_10252</name>
</gene>
<comment type="similarity">
    <text evidence="3 8">Belongs to the inositol monophosphatase superfamily.</text>
</comment>
<evidence type="ECO:0000256" key="4">
    <source>
        <dbReference type="ARBA" id="ARBA00022723"/>
    </source>
</evidence>
<dbReference type="InterPro" id="IPR033942">
    <property type="entry name" value="IMPase"/>
</dbReference>